<evidence type="ECO:0000256" key="10">
    <source>
        <dbReference type="ARBA" id="ARBA00023319"/>
    </source>
</evidence>
<dbReference type="InterPro" id="IPR007110">
    <property type="entry name" value="Ig-like_dom"/>
</dbReference>
<evidence type="ECO:0000313" key="15">
    <source>
        <dbReference type="Proteomes" id="UP000261420"/>
    </source>
</evidence>
<evidence type="ECO:0000256" key="4">
    <source>
        <dbReference type="ARBA" id="ARBA00022729"/>
    </source>
</evidence>
<dbReference type="AlphaFoldDB" id="A0A3B4T4H2"/>
<dbReference type="GO" id="GO:0042102">
    <property type="term" value="P:positive regulation of T cell proliferation"/>
    <property type="evidence" value="ECO:0007669"/>
    <property type="project" value="TreeGrafter"/>
</dbReference>
<dbReference type="PANTHER" id="PTHR25466:SF9">
    <property type="entry name" value="FIBRONECTIN TYPE-III DOMAIN-CONTAINING PROTEIN"/>
    <property type="match status" value="1"/>
</dbReference>
<evidence type="ECO:0000256" key="5">
    <source>
        <dbReference type="ARBA" id="ARBA00022989"/>
    </source>
</evidence>
<dbReference type="InterPro" id="IPR053896">
    <property type="entry name" value="BTN3A2-like_Ig-C"/>
</dbReference>
<keyword evidence="7" id="KW-1015">Disulfide bond</keyword>
<keyword evidence="9" id="KW-0325">Glycoprotein</keyword>
<feature type="domain" description="Ig-like" evidence="13">
    <location>
        <begin position="141"/>
        <end position="231"/>
    </location>
</feature>
<evidence type="ECO:0000256" key="3">
    <source>
        <dbReference type="ARBA" id="ARBA00022692"/>
    </source>
</evidence>
<dbReference type="InterPro" id="IPR051713">
    <property type="entry name" value="T-cell_Activation_Regulation"/>
</dbReference>
<proteinExistence type="predicted"/>
<dbReference type="GeneTree" id="ENSGT00940000177543"/>
<keyword evidence="15" id="KW-1185">Reference proteome</keyword>
<name>A0A3B4T4H2_SERDU</name>
<keyword evidence="8" id="KW-0675">Receptor</keyword>
<evidence type="ECO:0000256" key="7">
    <source>
        <dbReference type="ARBA" id="ARBA00023157"/>
    </source>
</evidence>
<evidence type="ECO:0000259" key="13">
    <source>
        <dbReference type="PROSITE" id="PS50835"/>
    </source>
</evidence>
<dbReference type="Ensembl" id="ENSSDUT00000001094.1">
    <property type="protein sequence ID" value="ENSSDUP00000001048.1"/>
    <property type="gene ID" value="ENSSDUG00000000850.1"/>
</dbReference>
<dbReference type="Proteomes" id="UP000261420">
    <property type="component" value="Unplaced"/>
</dbReference>
<evidence type="ECO:0000256" key="6">
    <source>
        <dbReference type="ARBA" id="ARBA00023136"/>
    </source>
</evidence>
<dbReference type="PROSITE" id="PS50835">
    <property type="entry name" value="IG_LIKE"/>
    <property type="match status" value="1"/>
</dbReference>
<reference evidence="14" key="1">
    <citation type="submission" date="2025-08" db="UniProtKB">
        <authorList>
            <consortium name="Ensembl"/>
        </authorList>
    </citation>
    <scope>IDENTIFICATION</scope>
</reference>
<dbReference type="OMA" id="YSFNKGE"/>
<dbReference type="InterPro" id="IPR036179">
    <property type="entry name" value="Ig-like_dom_sf"/>
</dbReference>
<dbReference type="PANTHER" id="PTHR25466">
    <property type="entry name" value="T-LYMPHOCYTE ACTIVATION ANTIGEN"/>
    <property type="match status" value="1"/>
</dbReference>
<keyword evidence="10" id="KW-0393">Immunoglobulin domain</keyword>
<evidence type="ECO:0000256" key="9">
    <source>
        <dbReference type="ARBA" id="ARBA00023180"/>
    </source>
</evidence>
<sequence length="278" mass="31160">MNLFSLFTVFHLFLLLPLSSANIIKNGTRGFSWLWQCQCTFSKPFQPEESFIYWQGQSKAVIVAHVYAKGKEEFEHQDQLFKNRTKIFPDQLSSGNFSLVIESLMLEDDKTAFEVIFINSTSEQPEKLCQVTLHVSGQYFPVSSPFHEPKIEINQDEKIATCSTRGGYPKPEVTWRSGDLLEGHERTLELHETTITPEANGTYSIRSTVNITGLLTVTCTVYNPTSHQTLSATTDMTPSPLTQGTSILFAVLCIALLVAVALIIVYCISKCLFTSLNV</sequence>
<protein>
    <recommendedName>
        <fullName evidence="13">Ig-like domain-containing protein</fullName>
    </recommendedName>
</protein>
<dbReference type="Gene3D" id="2.60.40.10">
    <property type="entry name" value="Immunoglobulins"/>
    <property type="match status" value="2"/>
</dbReference>
<dbReference type="GO" id="GO:0009897">
    <property type="term" value="C:external side of plasma membrane"/>
    <property type="evidence" value="ECO:0007669"/>
    <property type="project" value="TreeGrafter"/>
</dbReference>
<dbReference type="GO" id="GO:0007166">
    <property type="term" value="P:cell surface receptor signaling pathway"/>
    <property type="evidence" value="ECO:0007669"/>
    <property type="project" value="TreeGrafter"/>
</dbReference>
<evidence type="ECO:0000256" key="2">
    <source>
        <dbReference type="ARBA" id="ARBA00022475"/>
    </source>
</evidence>
<feature type="transmembrane region" description="Helical" evidence="11">
    <location>
        <begin position="247"/>
        <end position="268"/>
    </location>
</feature>
<keyword evidence="2" id="KW-1003">Cell membrane</keyword>
<accession>A0A3B4T4H2</accession>
<dbReference type="GO" id="GO:0006955">
    <property type="term" value="P:immune response"/>
    <property type="evidence" value="ECO:0007669"/>
    <property type="project" value="TreeGrafter"/>
</dbReference>
<keyword evidence="3 11" id="KW-0812">Transmembrane</keyword>
<evidence type="ECO:0000256" key="8">
    <source>
        <dbReference type="ARBA" id="ARBA00023170"/>
    </source>
</evidence>
<dbReference type="InterPro" id="IPR013783">
    <property type="entry name" value="Ig-like_fold"/>
</dbReference>
<dbReference type="Pfam" id="PF22705">
    <property type="entry name" value="C2-set_3"/>
    <property type="match status" value="1"/>
</dbReference>
<comment type="subcellular location">
    <subcellularLocation>
        <location evidence="1">Cell membrane</location>
        <topology evidence="1">Single-pass type I membrane protein</topology>
    </subcellularLocation>
</comment>
<evidence type="ECO:0000256" key="12">
    <source>
        <dbReference type="SAM" id="SignalP"/>
    </source>
</evidence>
<dbReference type="SUPFAM" id="SSF48726">
    <property type="entry name" value="Immunoglobulin"/>
    <property type="match status" value="2"/>
</dbReference>
<dbReference type="GO" id="GO:0042130">
    <property type="term" value="P:negative regulation of T cell proliferation"/>
    <property type="evidence" value="ECO:0007669"/>
    <property type="project" value="TreeGrafter"/>
</dbReference>
<keyword evidence="5 11" id="KW-1133">Transmembrane helix</keyword>
<feature type="chain" id="PRO_5017371980" description="Ig-like domain-containing protein" evidence="12">
    <location>
        <begin position="22"/>
        <end position="278"/>
    </location>
</feature>
<evidence type="ECO:0000256" key="1">
    <source>
        <dbReference type="ARBA" id="ARBA00004251"/>
    </source>
</evidence>
<dbReference type="STRING" id="41447.ENSSDUP00000001048"/>
<keyword evidence="4 12" id="KW-0732">Signal</keyword>
<dbReference type="GO" id="GO:0031295">
    <property type="term" value="P:T cell costimulation"/>
    <property type="evidence" value="ECO:0007669"/>
    <property type="project" value="TreeGrafter"/>
</dbReference>
<dbReference type="GO" id="GO:0071222">
    <property type="term" value="P:cellular response to lipopolysaccharide"/>
    <property type="evidence" value="ECO:0007669"/>
    <property type="project" value="TreeGrafter"/>
</dbReference>
<keyword evidence="6 11" id="KW-0472">Membrane</keyword>
<reference evidence="14" key="2">
    <citation type="submission" date="2025-09" db="UniProtKB">
        <authorList>
            <consortium name="Ensembl"/>
        </authorList>
    </citation>
    <scope>IDENTIFICATION</scope>
</reference>
<evidence type="ECO:0000256" key="11">
    <source>
        <dbReference type="SAM" id="Phobius"/>
    </source>
</evidence>
<feature type="signal peptide" evidence="12">
    <location>
        <begin position="1"/>
        <end position="21"/>
    </location>
</feature>
<organism evidence="14 15">
    <name type="scientific">Seriola dumerili</name>
    <name type="common">Greater amberjack</name>
    <name type="synonym">Caranx dumerili</name>
    <dbReference type="NCBI Taxonomy" id="41447"/>
    <lineage>
        <taxon>Eukaryota</taxon>
        <taxon>Metazoa</taxon>
        <taxon>Chordata</taxon>
        <taxon>Craniata</taxon>
        <taxon>Vertebrata</taxon>
        <taxon>Euteleostomi</taxon>
        <taxon>Actinopterygii</taxon>
        <taxon>Neopterygii</taxon>
        <taxon>Teleostei</taxon>
        <taxon>Neoteleostei</taxon>
        <taxon>Acanthomorphata</taxon>
        <taxon>Carangaria</taxon>
        <taxon>Carangiformes</taxon>
        <taxon>Carangidae</taxon>
        <taxon>Seriola</taxon>
    </lineage>
</organism>
<evidence type="ECO:0000313" key="14">
    <source>
        <dbReference type="Ensembl" id="ENSSDUP00000001048.1"/>
    </source>
</evidence>